<dbReference type="RefSeq" id="WP_160708932.1">
    <property type="nucleotide sequence ID" value="NZ_JACSPV010000055.1"/>
</dbReference>
<evidence type="ECO:0000313" key="1">
    <source>
        <dbReference type="EMBL" id="MBD8007351.1"/>
    </source>
</evidence>
<organism evidence="1 2">
    <name type="scientific">Bacillus norwichensis</name>
    <dbReference type="NCBI Taxonomy" id="2762217"/>
    <lineage>
        <taxon>Bacteria</taxon>
        <taxon>Bacillati</taxon>
        <taxon>Bacillota</taxon>
        <taxon>Bacilli</taxon>
        <taxon>Bacillales</taxon>
        <taxon>Bacillaceae</taxon>
        <taxon>Bacillus</taxon>
    </lineage>
</organism>
<sequence length="58" mass="6632">MFRIFMKSPYSLHNTLTAYYFHDYQMNISGSHCASHIKLLGLVGATAENYRFLLADTA</sequence>
<proteinExistence type="predicted"/>
<dbReference type="EMBL" id="JACSPV010000055">
    <property type="protein sequence ID" value="MBD8007351.1"/>
    <property type="molecule type" value="Genomic_DNA"/>
</dbReference>
<protein>
    <submittedName>
        <fullName evidence="1">Uncharacterized protein</fullName>
    </submittedName>
</protein>
<reference evidence="1 2" key="1">
    <citation type="submission" date="2020-08" db="EMBL/GenBank/DDBJ databases">
        <title>A Genomic Blueprint of the Chicken Gut Microbiome.</title>
        <authorList>
            <person name="Gilroy R."/>
            <person name="Ravi A."/>
            <person name="Getino M."/>
            <person name="Pursley I."/>
            <person name="Horton D.L."/>
            <person name="Alikhan N.-F."/>
            <person name="Baker D."/>
            <person name="Gharbi K."/>
            <person name="Hall N."/>
            <person name="Watson M."/>
            <person name="Adriaenssens E.M."/>
            <person name="Foster-Nyarko E."/>
            <person name="Jarju S."/>
            <person name="Secka A."/>
            <person name="Antonio M."/>
            <person name="Oren A."/>
            <person name="Chaudhuri R."/>
            <person name="La Ragione R.M."/>
            <person name="Hildebrand F."/>
            <person name="Pallen M.J."/>
        </authorList>
    </citation>
    <scope>NUCLEOTIDE SEQUENCE [LARGE SCALE GENOMIC DNA]</scope>
    <source>
        <strain evidence="1 2">Sa1BUA2</strain>
    </source>
</reference>
<dbReference type="Proteomes" id="UP000648182">
    <property type="component" value="Unassembled WGS sequence"/>
</dbReference>
<keyword evidence="2" id="KW-1185">Reference proteome</keyword>
<accession>A0ABR8VRF2</accession>
<comment type="caution">
    <text evidence="1">The sequence shown here is derived from an EMBL/GenBank/DDBJ whole genome shotgun (WGS) entry which is preliminary data.</text>
</comment>
<name>A0ABR8VRF2_9BACI</name>
<evidence type="ECO:0000313" key="2">
    <source>
        <dbReference type="Proteomes" id="UP000648182"/>
    </source>
</evidence>
<gene>
    <name evidence="1" type="ORF">H9631_20005</name>
</gene>